<dbReference type="InterPro" id="IPR057326">
    <property type="entry name" value="KR_dom"/>
</dbReference>
<dbReference type="InterPro" id="IPR020904">
    <property type="entry name" value="Sc_DH/Rdtase_CS"/>
</dbReference>
<dbReference type="EMBL" id="MTBP01000001">
    <property type="protein sequence ID" value="POM25930.1"/>
    <property type="molecule type" value="Genomic_DNA"/>
</dbReference>
<evidence type="ECO:0000313" key="4">
    <source>
        <dbReference type="EMBL" id="POM25930.1"/>
    </source>
</evidence>
<dbReference type="PRINTS" id="PR00080">
    <property type="entry name" value="SDRFAMILY"/>
</dbReference>
<feature type="domain" description="Ketoreductase" evidence="3">
    <location>
        <begin position="301"/>
        <end position="477"/>
    </location>
</feature>
<dbReference type="PRINTS" id="PR00081">
    <property type="entry name" value="GDHRDH"/>
</dbReference>
<dbReference type="Gene3D" id="3.40.50.1820">
    <property type="entry name" value="alpha/beta hydrolase"/>
    <property type="match status" value="1"/>
</dbReference>
<keyword evidence="5" id="KW-1185">Reference proteome</keyword>
<evidence type="ECO:0000313" key="5">
    <source>
        <dbReference type="Proteomes" id="UP000242367"/>
    </source>
</evidence>
<dbReference type="Proteomes" id="UP000242367">
    <property type="component" value="Unassembled WGS sequence"/>
</dbReference>
<dbReference type="InterPro" id="IPR029058">
    <property type="entry name" value="AB_hydrolase_fold"/>
</dbReference>
<dbReference type="SMART" id="SM00822">
    <property type="entry name" value="PKS_KR"/>
    <property type="match status" value="1"/>
</dbReference>
<dbReference type="RefSeq" id="WP_103560974.1">
    <property type="nucleotide sequence ID" value="NZ_MTBP01000001.1"/>
</dbReference>
<dbReference type="Pfam" id="PF00561">
    <property type="entry name" value="Abhydrolase_1"/>
    <property type="match status" value="1"/>
</dbReference>
<comment type="similarity">
    <text evidence="1">Belongs to the short-chain dehydrogenases/reductases (SDR) family.</text>
</comment>
<keyword evidence="2 4" id="KW-0560">Oxidoreductase</keyword>
<protein>
    <submittedName>
        <fullName evidence="4">Putative oxidoreductase SadH</fullName>
        <ecNumber evidence="4">1.-.-.-</ecNumber>
    </submittedName>
</protein>
<name>A0A2P4ULK4_9ACTN</name>
<sequence length="562" mass="61242">MSNEVRSRTVRGDGVDLAVFERGAGPAVLLVHGYPDTHQVWDAVAERLADRYRVISYDVRGAGASERPRGTAAYRFEHLMADMRAVLDATSPGEPVHLVGHDWGSIQCWEAACTMPERFASYTSISGPSLDHVGHWTRRFHPRASVRQTVHSWYIGFFQSPLLPELAWRSGVAGRLITRLEHGDPDFAATLPRDGAAGVRLYRANIASRLLRPRDRRTDLPVQIVIPTGDHYVTPALAEAARPFVPNLWIRRVKGRHWIPSARPDLIARLVGEHVEQVRGAEPSRGLRRARVESKPEFTGQLVVVTGAGSGIGRATALAFAERGAEVVAADRDTESAERTAQLASLLGPPARAYTVDVSDVAAMEKFAAEIDVPDVLVNNAGIGMSGSFLDHTPEDWERILGVNLGGVIHGARLFGRRMAERGEGGHIVNLASMAGYTPSRELPAYSTSKAAVLMLSECLRAELADAGIGVSAICPGIVNTAITRTTAFVGLTPDAQDRRRRRITRAYGRRAYPPERVAAQIVRAVRDDRAVVPVTSEARLAHLASRVSPSLMRLAARVRLS</sequence>
<dbReference type="PANTHER" id="PTHR43391">
    <property type="entry name" value="RETINOL DEHYDROGENASE-RELATED"/>
    <property type="match status" value="1"/>
</dbReference>
<accession>A0A2P4ULK4</accession>
<dbReference type="InterPro" id="IPR002347">
    <property type="entry name" value="SDR_fam"/>
</dbReference>
<dbReference type="PROSITE" id="PS00061">
    <property type="entry name" value="ADH_SHORT"/>
    <property type="match status" value="1"/>
</dbReference>
<dbReference type="AlphaFoldDB" id="A0A2P4ULK4"/>
<reference evidence="4 5" key="1">
    <citation type="journal article" date="2017" name="Chemistry">
        <title>Isolation, Biosynthesis and Chemical Modifications of Rubterolones A-F: Rare Tropolone Alkaloids from Actinomadura sp. 5-2.</title>
        <authorList>
            <person name="Guo H."/>
            <person name="Benndorf R."/>
            <person name="Leichnitz D."/>
            <person name="Klassen J.L."/>
            <person name="Vollmers J."/>
            <person name="Gorls H."/>
            <person name="Steinacker M."/>
            <person name="Weigel C."/>
            <person name="Dahse H.M."/>
            <person name="Kaster A.K."/>
            <person name="de Beer Z.W."/>
            <person name="Poulsen M."/>
            <person name="Beemelmanns C."/>
        </authorList>
    </citation>
    <scope>NUCLEOTIDE SEQUENCE [LARGE SCALE GENOMIC DNA]</scope>
    <source>
        <strain evidence="4 5">5-2</strain>
    </source>
</reference>
<organism evidence="4 5">
    <name type="scientific">Actinomadura rubteroloni</name>
    <dbReference type="NCBI Taxonomy" id="1926885"/>
    <lineage>
        <taxon>Bacteria</taxon>
        <taxon>Bacillati</taxon>
        <taxon>Actinomycetota</taxon>
        <taxon>Actinomycetes</taxon>
        <taxon>Streptosporangiales</taxon>
        <taxon>Thermomonosporaceae</taxon>
        <taxon>Actinomadura</taxon>
    </lineage>
</organism>
<dbReference type="EC" id="1.-.-.-" evidence="4"/>
<dbReference type="Gene3D" id="3.40.50.720">
    <property type="entry name" value="NAD(P)-binding Rossmann-like Domain"/>
    <property type="match status" value="1"/>
</dbReference>
<dbReference type="SUPFAM" id="SSF51735">
    <property type="entry name" value="NAD(P)-binding Rossmann-fold domains"/>
    <property type="match status" value="1"/>
</dbReference>
<dbReference type="GO" id="GO:0016491">
    <property type="term" value="F:oxidoreductase activity"/>
    <property type="evidence" value="ECO:0007669"/>
    <property type="project" value="UniProtKB-KW"/>
</dbReference>
<dbReference type="InterPro" id="IPR036291">
    <property type="entry name" value="NAD(P)-bd_dom_sf"/>
</dbReference>
<dbReference type="InterPro" id="IPR000073">
    <property type="entry name" value="AB_hydrolase_1"/>
</dbReference>
<dbReference type="Pfam" id="PF00106">
    <property type="entry name" value="adh_short"/>
    <property type="match status" value="1"/>
</dbReference>
<gene>
    <name evidence="4" type="primary">sadH_1</name>
    <name evidence="4" type="ORF">BTM25_03140</name>
</gene>
<evidence type="ECO:0000259" key="3">
    <source>
        <dbReference type="SMART" id="SM00822"/>
    </source>
</evidence>
<dbReference type="CDD" id="cd05233">
    <property type="entry name" value="SDR_c"/>
    <property type="match status" value="1"/>
</dbReference>
<dbReference type="NCBIfam" id="NF004514">
    <property type="entry name" value="PRK05855.1"/>
    <property type="match status" value="1"/>
</dbReference>
<evidence type="ECO:0000256" key="1">
    <source>
        <dbReference type="ARBA" id="ARBA00006484"/>
    </source>
</evidence>
<dbReference type="FunFam" id="3.40.50.720:FF:000084">
    <property type="entry name" value="Short-chain dehydrogenase reductase"/>
    <property type="match status" value="1"/>
</dbReference>
<evidence type="ECO:0000256" key="2">
    <source>
        <dbReference type="ARBA" id="ARBA00023002"/>
    </source>
</evidence>
<comment type="caution">
    <text evidence="4">The sequence shown here is derived from an EMBL/GenBank/DDBJ whole genome shotgun (WGS) entry which is preliminary data.</text>
</comment>
<proteinExistence type="inferred from homology"/>
<dbReference type="SUPFAM" id="SSF53474">
    <property type="entry name" value="alpha/beta-Hydrolases"/>
    <property type="match status" value="1"/>
</dbReference>
<dbReference type="PANTHER" id="PTHR43391:SF12">
    <property type="entry name" value="OXIDOREDUCTASE EPHD-RELATED"/>
    <property type="match status" value="1"/>
</dbReference>